<sequence>MYSPKLFPELSKVPSGFSSGEVLVEPLSITHAIIDFEAVFVSKDRLYAKYKSDSGWPLNITLHDNIVDLGWHEKEFRDGSSFAYTVTNHTRSKCFGCIYVFPSNGEAIMSFWLREDGVSPIDEVEFAELLVQWIATEWRGVHIKIT</sequence>
<accession>A0ABS5XE64</accession>
<protein>
    <submittedName>
        <fullName evidence="1">Uncharacterized protein</fullName>
    </submittedName>
</protein>
<dbReference type="Proteomes" id="UP001519667">
    <property type="component" value="Unassembled WGS sequence"/>
</dbReference>
<gene>
    <name evidence="1" type="ORF">J7302_07545</name>
</gene>
<dbReference type="RefSeq" id="WP_215372534.1">
    <property type="nucleotide sequence ID" value="NZ_JAGTIS010000003.1"/>
</dbReference>
<name>A0ABS5XE64_9GAMM</name>
<dbReference type="EMBL" id="JAGTIS010000003">
    <property type="protein sequence ID" value="MBT8765984.1"/>
    <property type="molecule type" value="Genomic_DNA"/>
</dbReference>
<comment type="caution">
    <text evidence="1">The sequence shown here is derived from an EMBL/GenBank/DDBJ whole genome shotgun (WGS) entry which is preliminary data.</text>
</comment>
<evidence type="ECO:0000313" key="2">
    <source>
        <dbReference type="Proteomes" id="UP001519667"/>
    </source>
</evidence>
<reference evidence="1 2" key="1">
    <citation type="submission" date="2021-04" db="EMBL/GenBank/DDBJ databases">
        <title>Pseudomonas boanensis sp. nov., a bacterium isolated from river water used for household purposes in Boane District, Mozambique.</title>
        <authorList>
            <person name="Nicklasson M."/>
            <person name="Martin-Rodriguez A.J."/>
            <person name="Thorell K."/>
            <person name="Neves L."/>
            <person name="Mussagy A."/>
            <person name="Rydberg H.A."/>
            <person name="Hernroth B."/>
            <person name="Svensson-Stadler L."/>
            <person name="Sjoling A."/>
        </authorList>
    </citation>
    <scope>NUCLEOTIDE SEQUENCE [LARGE SCALE GENOMIC DNA]</scope>
    <source>
        <strain evidence="1 2">DB1</strain>
    </source>
</reference>
<keyword evidence="2" id="KW-1185">Reference proteome</keyword>
<evidence type="ECO:0000313" key="1">
    <source>
        <dbReference type="EMBL" id="MBT8765984.1"/>
    </source>
</evidence>
<organism evidence="1 2">
    <name type="scientific">Metapseudomonas boanensis</name>
    <dbReference type="NCBI Taxonomy" id="2822138"/>
    <lineage>
        <taxon>Bacteria</taxon>
        <taxon>Pseudomonadati</taxon>
        <taxon>Pseudomonadota</taxon>
        <taxon>Gammaproteobacteria</taxon>
        <taxon>Pseudomonadales</taxon>
        <taxon>Pseudomonadaceae</taxon>
        <taxon>Metapseudomonas</taxon>
    </lineage>
</organism>
<proteinExistence type="predicted"/>